<proteinExistence type="inferred from homology"/>
<evidence type="ECO:0000256" key="5">
    <source>
        <dbReference type="SAM" id="SignalP"/>
    </source>
</evidence>
<dbReference type="Proteomes" id="UP000799640">
    <property type="component" value="Unassembled WGS sequence"/>
</dbReference>
<gene>
    <name evidence="7" type="ORF">EJ06DRAFT_522014</name>
</gene>
<keyword evidence="8" id="KW-1185">Reference proteome</keyword>
<evidence type="ECO:0000256" key="3">
    <source>
        <dbReference type="RuleBase" id="RU361235"/>
    </source>
</evidence>
<evidence type="ECO:0000313" key="7">
    <source>
        <dbReference type="EMBL" id="KAF2399744.1"/>
    </source>
</evidence>
<dbReference type="SUPFAM" id="SSF53474">
    <property type="entry name" value="alpha/beta-Hydrolases"/>
    <property type="match status" value="1"/>
</dbReference>
<dbReference type="GO" id="GO:0016787">
    <property type="term" value="F:hydrolase activity"/>
    <property type="evidence" value="ECO:0007669"/>
    <property type="project" value="UniProtKB-KW"/>
</dbReference>
<dbReference type="AlphaFoldDB" id="A0A6G1HUY8"/>
<feature type="chain" id="PRO_5026334261" description="Carboxylic ester hydrolase" evidence="5">
    <location>
        <begin position="16"/>
        <end position="570"/>
    </location>
</feature>
<dbReference type="InterPro" id="IPR019826">
    <property type="entry name" value="Carboxylesterase_B_AS"/>
</dbReference>
<keyword evidence="2 3" id="KW-0378">Hydrolase</keyword>
<name>A0A6G1HUY8_9PEZI</name>
<dbReference type="PANTHER" id="PTHR11559">
    <property type="entry name" value="CARBOXYLESTERASE"/>
    <property type="match status" value="1"/>
</dbReference>
<sequence>MKAAVLLGFAALVCARPTGEVDEHGHGGHGGPGHGGPGGPPGGGPPGGGPGGPPKLPVVDLGYTLQRATFYNESGRFYNFSNIRYAAPPVGDLRFALPAPPAKDRSVQTGEVGRICPQATPAWELQAAQFIPEYLLGLPINVSTALPSGGVGAPDPRTTEDCLFLDVVVPRRVFEHQKGNGAPVIVWIYGGGFVAGDKSGTNGGNPAGLIHRGNDSVVFVAINYRLGLHDQRFALQWVQDHIADFGGDPDQVTVIGESAGGASILHQITAYGGTDNPFHRAIMQSPGFLPTPSPLLQEKYTQTYLSLLNVSTIEQARQLPSAALITANTIYVALQPYGSFGPGPSVDGDLVPDLPGRLIKAGNFDKSIKVLASHNANEGLLFTPWFVTSDPTYRASVKAALPLLSNATLDYIATTLYPPVFDGSYGYVDETQRSAQTVADLVFVCNTRYINSAAPHAWGYRFDILPGLHGQDVAYTFYNDQGVQPPNLVNLDAGLESVDAALALQEWITSFARGGEPSAGWAGVGEAWVGSIPQYDGGNIESLSVNGTQDVRDDARNRRCDWWQTADFGP</sequence>
<comment type="similarity">
    <text evidence="1 3">Belongs to the type-B carboxylesterase/lipase family.</text>
</comment>
<keyword evidence="5" id="KW-0732">Signal</keyword>
<dbReference type="EMBL" id="ML996696">
    <property type="protein sequence ID" value="KAF2399744.1"/>
    <property type="molecule type" value="Genomic_DNA"/>
</dbReference>
<dbReference type="Pfam" id="PF00135">
    <property type="entry name" value="COesterase"/>
    <property type="match status" value="1"/>
</dbReference>
<feature type="region of interest" description="Disordered" evidence="4">
    <location>
        <begin position="21"/>
        <end position="56"/>
    </location>
</feature>
<evidence type="ECO:0000256" key="4">
    <source>
        <dbReference type="SAM" id="MobiDB-lite"/>
    </source>
</evidence>
<feature type="compositionally biased region" description="Gly residues" evidence="4">
    <location>
        <begin position="28"/>
        <end position="37"/>
    </location>
</feature>
<dbReference type="Gene3D" id="3.40.50.1820">
    <property type="entry name" value="alpha/beta hydrolase"/>
    <property type="match status" value="1"/>
</dbReference>
<protein>
    <recommendedName>
        <fullName evidence="3">Carboxylic ester hydrolase</fullName>
        <ecNumber evidence="3">3.1.1.-</ecNumber>
    </recommendedName>
</protein>
<feature type="domain" description="Carboxylesterase type B" evidence="6">
    <location>
        <begin position="74"/>
        <end position="563"/>
    </location>
</feature>
<reference evidence="7" key="1">
    <citation type="journal article" date="2020" name="Stud. Mycol.">
        <title>101 Dothideomycetes genomes: a test case for predicting lifestyles and emergence of pathogens.</title>
        <authorList>
            <person name="Haridas S."/>
            <person name="Albert R."/>
            <person name="Binder M."/>
            <person name="Bloem J."/>
            <person name="Labutti K."/>
            <person name="Salamov A."/>
            <person name="Andreopoulos B."/>
            <person name="Baker S."/>
            <person name="Barry K."/>
            <person name="Bills G."/>
            <person name="Bluhm B."/>
            <person name="Cannon C."/>
            <person name="Castanera R."/>
            <person name="Culley D."/>
            <person name="Daum C."/>
            <person name="Ezra D."/>
            <person name="Gonzalez J."/>
            <person name="Henrissat B."/>
            <person name="Kuo A."/>
            <person name="Liang C."/>
            <person name="Lipzen A."/>
            <person name="Lutzoni F."/>
            <person name="Magnuson J."/>
            <person name="Mondo S."/>
            <person name="Nolan M."/>
            <person name="Ohm R."/>
            <person name="Pangilinan J."/>
            <person name="Park H.-J."/>
            <person name="Ramirez L."/>
            <person name="Alfaro M."/>
            <person name="Sun H."/>
            <person name="Tritt A."/>
            <person name="Yoshinaga Y."/>
            <person name="Zwiers L.-H."/>
            <person name="Turgeon B."/>
            <person name="Goodwin S."/>
            <person name="Spatafora J."/>
            <person name="Crous P."/>
            <person name="Grigoriev I."/>
        </authorList>
    </citation>
    <scope>NUCLEOTIDE SEQUENCE</scope>
    <source>
        <strain evidence="7">CBS 262.69</strain>
    </source>
</reference>
<dbReference type="InterPro" id="IPR002018">
    <property type="entry name" value="CarbesteraseB"/>
</dbReference>
<evidence type="ECO:0000256" key="2">
    <source>
        <dbReference type="ARBA" id="ARBA00022801"/>
    </source>
</evidence>
<dbReference type="OrthoDB" id="408631at2759"/>
<dbReference type="InterPro" id="IPR019819">
    <property type="entry name" value="Carboxylesterase_B_CS"/>
</dbReference>
<dbReference type="PROSITE" id="PS00122">
    <property type="entry name" value="CARBOXYLESTERASE_B_1"/>
    <property type="match status" value="1"/>
</dbReference>
<dbReference type="InterPro" id="IPR050309">
    <property type="entry name" value="Type-B_Carboxylest/Lipase"/>
</dbReference>
<evidence type="ECO:0000259" key="6">
    <source>
        <dbReference type="Pfam" id="PF00135"/>
    </source>
</evidence>
<dbReference type="EC" id="3.1.1.-" evidence="3"/>
<evidence type="ECO:0000313" key="8">
    <source>
        <dbReference type="Proteomes" id="UP000799640"/>
    </source>
</evidence>
<dbReference type="InterPro" id="IPR029058">
    <property type="entry name" value="AB_hydrolase_fold"/>
</dbReference>
<evidence type="ECO:0000256" key="1">
    <source>
        <dbReference type="ARBA" id="ARBA00005964"/>
    </source>
</evidence>
<accession>A0A6G1HUY8</accession>
<dbReference type="PROSITE" id="PS00941">
    <property type="entry name" value="CARBOXYLESTERASE_B_2"/>
    <property type="match status" value="1"/>
</dbReference>
<feature type="signal peptide" evidence="5">
    <location>
        <begin position="1"/>
        <end position="15"/>
    </location>
</feature>
<organism evidence="7 8">
    <name type="scientific">Trichodelitschia bisporula</name>
    <dbReference type="NCBI Taxonomy" id="703511"/>
    <lineage>
        <taxon>Eukaryota</taxon>
        <taxon>Fungi</taxon>
        <taxon>Dikarya</taxon>
        <taxon>Ascomycota</taxon>
        <taxon>Pezizomycotina</taxon>
        <taxon>Dothideomycetes</taxon>
        <taxon>Dothideomycetes incertae sedis</taxon>
        <taxon>Phaeotrichales</taxon>
        <taxon>Phaeotrichaceae</taxon>
        <taxon>Trichodelitschia</taxon>
    </lineage>
</organism>
<feature type="compositionally biased region" description="Pro residues" evidence="4">
    <location>
        <begin position="38"/>
        <end position="56"/>
    </location>
</feature>